<dbReference type="STRING" id="993689.GCA_002077135_00331"/>
<gene>
    <name evidence="1" type="ORF">B1806_02610</name>
</gene>
<accession>A0A4S3KRR4</accession>
<organism evidence="1 2">
    <name type="scientific">Metallibacterium scheffleri</name>
    <dbReference type="NCBI Taxonomy" id="993689"/>
    <lineage>
        <taxon>Bacteria</taxon>
        <taxon>Pseudomonadati</taxon>
        <taxon>Pseudomonadota</taxon>
        <taxon>Gammaproteobacteria</taxon>
        <taxon>Lysobacterales</taxon>
        <taxon>Rhodanobacteraceae</taxon>
        <taxon>Metallibacterium</taxon>
    </lineage>
</organism>
<dbReference type="AlphaFoldDB" id="A0A4S3KRR4"/>
<sequence length="63" mass="7369">MTLYSLDAFQIGQRIQLHPATDQWMQGQRYAQVIRVGRKVITVKTDAGRTYRLLPQYICEIVE</sequence>
<comment type="caution">
    <text evidence="1">The sequence shown here is derived from an EMBL/GenBank/DDBJ whole genome shotgun (WGS) entry which is preliminary data.</text>
</comment>
<dbReference type="OrthoDB" id="9965324at2"/>
<name>A0A4S3KRR4_9GAMM</name>
<reference evidence="1 2" key="1">
    <citation type="submission" date="2017-02" db="EMBL/GenBank/DDBJ databases">
        <title>Whole genome sequencing of Metallibacterium scheffleri DSM 24874 (T).</title>
        <authorList>
            <person name="Kumar S."/>
            <person name="Patil P."/>
            <person name="Patil P.B."/>
        </authorList>
    </citation>
    <scope>NUCLEOTIDE SEQUENCE [LARGE SCALE GENOMIC DNA]</scope>
    <source>
        <strain evidence="1 2">DSM 24874</strain>
    </source>
</reference>
<evidence type="ECO:0000313" key="1">
    <source>
        <dbReference type="EMBL" id="THD11646.1"/>
    </source>
</evidence>
<protein>
    <submittedName>
        <fullName evidence="1">Uncharacterized protein</fullName>
    </submittedName>
</protein>
<dbReference type="EMBL" id="MWQO01000008">
    <property type="protein sequence ID" value="THD11646.1"/>
    <property type="molecule type" value="Genomic_DNA"/>
</dbReference>
<dbReference type="RefSeq" id="WP_081130361.1">
    <property type="nucleotide sequence ID" value="NZ_LDOS01000005.1"/>
</dbReference>
<evidence type="ECO:0000313" key="2">
    <source>
        <dbReference type="Proteomes" id="UP000307749"/>
    </source>
</evidence>
<dbReference type="Proteomes" id="UP000307749">
    <property type="component" value="Unassembled WGS sequence"/>
</dbReference>
<keyword evidence="2" id="KW-1185">Reference proteome</keyword>
<proteinExistence type="predicted"/>